<dbReference type="FunFam" id="3.40.33.10:FF:000099">
    <property type="entry name" value="Uncharacterized protein, isoform B"/>
    <property type="match status" value="1"/>
</dbReference>
<dbReference type="GlyGen" id="X2JAR4">
    <property type="glycosylation" value="1 site, 1 O-linked glycan (1 site)"/>
</dbReference>
<dbReference type="AGR" id="FB:FBgn0261848"/>
<reference evidence="7 9" key="2">
    <citation type="journal article" date="2002" name="Genome Biol.">
        <title>Finishing a whole-genome shotgun: release 3 of the Drosophila melanogaster euchromatic genome sequence.</title>
        <authorList>
            <person name="Celniker S.E."/>
            <person name="Wheeler D.A."/>
            <person name="Kronmiller B."/>
            <person name="Carlson J.W."/>
            <person name="Halpern A."/>
            <person name="Patel S."/>
            <person name="Adams M."/>
            <person name="Champe M."/>
            <person name="Dugan S.P."/>
            <person name="Frise E."/>
            <person name="Hodgson A."/>
            <person name="George R.A."/>
            <person name="Hoskins R.A."/>
            <person name="Laverty T."/>
            <person name="Muzny D.M."/>
            <person name="Nelson C.R."/>
            <person name="Pacleb J.M."/>
            <person name="Park S."/>
            <person name="Pfeiffer B.D."/>
            <person name="Richards S."/>
            <person name="Sodergren E.J."/>
            <person name="Svirskas R."/>
            <person name="Tabor P.E."/>
            <person name="Wan K."/>
            <person name="Stapleton M."/>
            <person name="Sutton G.G."/>
            <person name="Venter C."/>
            <person name="Weinstock G."/>
            <person name="Scherer S.E."/>
            <person name="Myers E.W."/>
            <person name="Gibbs R.A."/>
            <person name="Rubin G.M."/>
        </authorList>
    </citation>
    <scope>NUCLEOTIDE SEQUENCE [LARGE SCALE GENOMIC DNA]</scope>
    <source>
        <strain evidence="9">Berkeley</strain>
    </source>
</reference>
<dbReference type="SMART" id="SM00198">
    <property type="entry name" value="SCP"/>
    <property type="match status" value="1"/>
</dbReference>
<dbReference type="EMBL" id="AE014298">
    <property type="protein sequence ID" value="AHN59450.1"/>
    <property type="molecule type" value="Genomic_DNA"/>
</dbReference>
<dbReference type="InterPro" id="IPR001283">
    <property type="entry name" value="CRISP-related"/>
</dbReference>
<dbReference type="ExpressionAtlas" id="X2JAR4">
    <property type="expression patterns" value="baseline"/>
</dbReference>
<dbReference type="CDD" id="cd05380">
    <property type="entry name" value="CAP_euk"/>
    <property type="match status" value="1"/>
</dbReference>
<dbReference type="PIRSF" id="PIRSF038921">
    <property type="entry name" value="P14a"/>
    <property type="match status" value="1"/>
</dbReference>
<comment type="subcellular location">
    <subcellularLocation>
        <location evidence="1">Secreted</location>
    </subcellularLocation>
</comment>
<sequence length="254" mass="28273">MSVFTFNIFVLSLVLHSLAENFCRQDLCTKGTTHIACQNVNGSFGSSCPKDATVIKLNLGDKNALIKAHNLVRQKWASGKAKIKWTACKMAKMEWNKDLEKLAILNAKTCLMGHDECHNTEKFRLSGQNLFAMGFSHARITKTKMNMTLSMLFEMAVQKWAGEEKDITAEDLKKTTPNPPEVIGHLTVLINEKSNAVGCGLVAYNLGEIRRYNLACNYAYTNVIGERVYEECAKAGIECAKGIDQKYPPLCAKI</sequence>
<reference evidence="7 9" key="9">
    <citation type="journal article" date="2015" name="G3 (Bethesda)">
        <title>Gene Model Annotations for Drosophila melanogaster: Impact of High-Throughput Data.</title>
        <authorList>
            <consortium name="FlyBase Consortium"/>
            <person name="Matthews B.B."/>
            <person name="Dos Santos G."/>
            <person name="Crosby M.A."/>
            <person name="Emmert D.B."/>
            <person name="St Pierre S.E."/>
            <person name="Gramates L.S."/>
            <person name="Zhou P."/>
            <person name="Schroeder A.J."/>
            <person name="Falls K."/>
            <person name="Strelets V."/>
            <person name="Russo S.M."/>
            <person name="Gelbart W.M."/>
            <person name="null"/>
        </authorList>
    </citation>
    <scope>NUCLEOTIDE SEQUENCE [LARGE SCALE GENOMIC DNA]</scope>
    <source>
        <strain evidence="9">Berkeley</strain>
    </source>
</reference>
<dbReference type="Gene3D" id="3.40.33.10">
    <property type="entry name" value="CAP"/>
    <property type="match status" value="1"/>
</dbReference>
<evidence type="ECO:0000256" key="5">
    <source>
        <dbReference type="SAM" id="SignalP"/>
    </source>
</evidence>
<dbReference type="PANTHER" id="PTHR10334">
    <property type="entry name" value="CYSTEINE-RICH SECRETORY PROTEIN-RELATED"/>
    <property type="match status" value="1"/>
</dbReference>
<dbReference type="AlphaFoldDB" id="X2JAR4"/>
<dbReference type="OrthoDB" id="414826at2759"/>
<evidence type="ECO:0000313" key="9">
    <source>
        <dbReference type="Proteomes" id="UP000000803"/>
    </source>
</evidence>
<reference evidence="7 9" key="10">
    <citation type="journal article" date="2015" name="G3 (Bethesda)">
        <title>Gene Model Annotations for Drosophila melanogaster: The Rule-Benders.</title>
        <authorList>
            <consortium name="FlyBase Consortium"/>
            <person name="Crosby M.A."/>
            <person name="Gramates L.S."/>
            <person name="Dos Santos G."/>
            <person name="Matthews B.B."/>
            <person name="St Pierre S.E."/>
            <person name="Zhou P."/>
            <person name="Schroeder A.J."/>
            <person name="Falls K."/>
            <person name="Emmert D.B."/>
            <person name="Russo S.M."/>
            <person name="Gelbart W.M."/>
            <person name="null"/>
        </authorList>
    </citation>
    <scope>NUCLEOTIDE SEQUENCE [LARGE SCALE GENOMIC DNA]</scope>
    <source>
        <strain evidence="9">Berkeley</strain>
    </source>
</reference>
<dbReference type="InterPro" id="IPR035940">
    <property type="entry name" value="CAP_sf"/>
</dbReference>
<keyword evidence="4 5" id="KW-0732">Signal</keyword>
<dbReference type="VEuPathDB" id="VectorBase:FBgn0261848"/>
<evidence type="ECO:0000256" key="4">
    <source>
        <dbReference type="ARBA" id="ARBA00022729"/>
    </source>
</evidence>
<feature type="chain" id="PRO_5004951431" evidence="5">
    <location>
        <begin position="20"/>
        <end position="254"/>
    </location>
</feature>
<evidence type="ECO:0000313" key="8">
    <source>
        <dbReference type="FlyBase" id="FBgn0261848"/>
    </source>
</evidence>
<dbReference type="SUPFAM" id="SSF55797">
    <property type="entry name" value="PR-1-like"/>
    <property type="match status" value="1"/>
</dbReference>
<dbReference type="OMA" id="HIGCRNR"/>
<gene>
    <name evidence="7" type="primary">Dmel\CG42780</name>
    <name evidence="7 8" type="ORF">CG42780</name>
    <name evidence="7" type="ORF">Dmel_CG42780</name>
</gene>
<dbReference type="GeneID" id="10178796"/>
<reference evidence="7 9" key="6">
    <citation type="journal article" date="2005" name="PLoS Comput. Biol.">
        <title>Combined evidence annotation of transposable elements in genome sequences.</title>
        <authorList>
            <person name="Quesneville H."/>
            <person name="Bergman C.M."/>
            <person name="Andrieu O."/>
            <person name="Autard D."/>
            <person name="Nouaud D."/>
            <person name="Ashburner M."/>
            <person name="Anxolabehere D."/>
        </authorList>
    </citation>
    <scope>NUCLEOTIDE SEQUENCE [LARGE SCALE GENOMIC DNA]</scope>
    <source>
        <strain evidence="9">Berkeley</strain>
    </source>
</reference>
<evidence type="ECO:0000313" key="7">
    <source>
        <dbReference type="EMBL" id="AHN59450.1"/>
    </source>
</evidence>
<accession>X2JAR4</accession>
<evidence type="ECO:0000256" key="3">
    <source>
        <dbReference type="ARBA" id="ARBA00022525"/>
    </source>
</evidence>
<reference evidence="7 9" key="5">
    <citation type="journal article" date="2002" name="Genome Biol.">
        <title>Heterochromatic sequences in a Drosophila whole-genome shotgun assembly.</title>
        <authorList>
            <person name="Hoskins R.A."/>
            <person name="Smith C.D."/>
            <person name="Carlson J.W."/>
            <person name="Carvalho A.B."/>
            <person name="Halpern A."/>
            <person name="Kaminker J.S."/>
            <person name="Kennedy C."/>
            <person name="Mungall C.J."/>
            <person name="Sullivan B.A."/>
            <person name="Sutton G.G."/>
            <person name="Yasuhara J.C."/>
            <person name="Wakimoto B.T."/>
            <person name="Myers E.W."/>
            <person name="Celniker S.E."/>
            <person name="Rubin G.M."/>
            <person name="Karpen G.H."/>
        </authorList>
    </citation>
    <scope>NUCLEOTIDE SEQUENCE [LARGE SCALE GENOMIC DNA]</scope>
    <source>
        <strain evidence="9">Berkeley</strain>
    </source>
</reference>
<comment type="similarity">
    <text evidence="2">Belongs to the CRISP family.</text>
</comment>
<dbReference type="GO" id="GO:0005615">
    <property type="term" value="C:extracellular space"/>
    <property type="evidence" value="ECO:0000318"/>
    <property type="project" value="GO_Central"/>
</dbReference>
<reference evidence="7 9" key="3">
    <citation type="journal article" date="2002" name="Genome Biol.">
        <title>Annotation of the Drosophila melanogaster euchromatic genome: a systematic review.</title>
        <authorList>
            <person name="Misra S."/>
            <person name="Crosby M.A."/>
            <person name="Mungall C.J."/>
            <person name="Matthews B.B."/>
            <person name="Campbell K.S."/>
            <person name="Hradecky P."/>
            <person name="Huang Y."/>
            <person name="Kaminker J.S."/>
            <person name="Millburn G.H."/>
            <person name="Prochnik S.E."/>
            <person name="Smith C.D."/>
            <person name="Tupy J.L."/>
            <person name="Whitfied E.J."/>
            <person name="Bayraktaroglu L."/>
            <person name="Berman B.P."/>
            <person name="Bettencourt B.R."/>
            <person name="Celniker S.E."/>
            <person name="de Grey A.D."/>
            <person name="Drysdale R.A."/>
            <person name="Harris N.L."/>
            <person name="Richter J."/>
            <person name="Russo S."/>
            <person name="Schroeder A.J."/>
            <person name="Shu S.Q."/>
            <person name="Stapleton M."/>
            <person name="Yamada C."/>
            <person name="Ashburner M."/>
            <person name="Gelbart W.M."/>
            <person name="Rubin G.M."/>
            <person name="Lewis S.E."/>
        </authorList>
    </citation>
    <scope>GENOME REANNOTATION</scope>
    <source>
        <strain evidence="9">Berkeley</strain>
    </source>
</reference>
<dbReference type="BioGRID-ORCS" id="10178796">
    <property type="hits" value="0 hits in 1 CRISPR screen"/>
</dbReference>
<reference evidence="7 9" key="1">
    <citation type="journal article" date="2000" name="Science">
        <title>The genome sequence of Drosophila melanogaster.</title>
        <authorList>
            <person name="Adams M.D."/>
            <person name="Celniker S.E."/>
            <person name="Holt R.A."/>
            <person name="Evans C.A."/>
            <person name="Gocayne J.D."/>
            <person name="Amanatides P.G."/>
            <person name="Scherer S.E."/>
            <person name="Li P.W."/>
            <person name="Hoskins R.A."/>
            <person name="Galle R.F."/>
            <person name="George R.A."/>
            <person name="Lewis S.E."/>
            <person name="Richards S."/>
            <person name="Ashburner M."/>
            <person name="Henderson S.N."/>
            <person name="Sutton G.G."/>
            <person name="Wortman J.R."/>
            <person name="Yandell M.D."/>
            <person name="Zhang Q."/>
            <person name="Chen L.X."/>
            <person name="Brandon R.C."/>
            <person name="Rogers Y.H."/>
            <person name="Blazej R.G."/>
            <person name="Champe M."/>
            <person name="Pfeiffer B.D."/>
            <person name="Wan K.H."/>
            <person name="Doyle C."/>
            <person name="Baxter E.G."/>
            <person name="Helt G."/>
            <person name="Nelson C.R."/>
            <person name="Gabor G.L."/>
            <person name="Abril J.F."/>
            <person name="Agbayani A."/>
            <person name="An H.J."/>
            <person name="Andrews-Pfannkoch C."/>
            <person name="Baldwin D."/>
            <person name="Ballew R.M."/>
            <person name="Basu A."/>
            <person name="Baxendale J."/>
            <person name="Bayraktaroglu L."/>
            <person name="Beasley E.M."/>
            <person name="Beeson K.Y."/>
            <person name="Benos P.V."/>
            <person name="Berman B.P."/>
            <person name="Bhandari D."/>
            <person name="Bolshakov S."/>
            <person name="Borkova D."/>
            <person name="Botchan M.R."/>
            <person name="Bouck J."/>
            <person name="Brokstein P."/>
            <person name="Brottier P."/>
            <person name="Burtis K.C."/>
            <person name="Busam D.A."/>
            <person name="Butler H."/>
            <person name="Cadieu E."/>
            <person name="Center A."/>
            <person name="Chandra I."/>
            <person name="Cherry J.M."/>
            <person name="Cawley S."/>
            <person name="Dahlke C."/>
            <person name="Davenport L.B."/>
            <person name="Davies P."/>
            <person name="de Pablos B."/>
            <person name="Delcher A."/>
            <person name="Deng Z."/>
            <person name="Mays A.D."/>
            <person name="Dew I."/>
            <person name="Dietz S.M."/>
            <person name="Dodson K."/>
            <person name="Doup L.E."/>
            <person name="Downes M."/>
            <person name="Dugan-Rocha S."/>
            <person name="Dunkov B.C."/>
            <person name="Dunn P."/>
            <person name="Durbin K.J."/>
            <person name="Evangelista C.C."/>
            <person name="Ferraz C."/>
            <person name="Ferriera S."/>
            <person name="Fleischmann W."/>
            <person name="Fosler C."/>
            <person name="Gabrielian A.E."/>
            <person name="Garg N.S."/>
            <person name="Gelbart W.M."/>
            <person name="Glasser K."/>
            <person name="Glodek A."/>
            <person name="Gong F."/>
            <person name="Gorrell J.H."/>
            <person name="Gu Z."/>
            <person name="Guan P."/>
            <person name="Harris M."/>
            <person name="Harris N.L."/>
            <person name="Harvey D."/>
            <person name="Heiman T.J."/>
            <person name="Hernandez J.R."/>
            <person name="Houck J."/>
            <person name="Hostin D."/>
            <person name="Houston K.A."/>
            <person name="Howland T.J."/>
            <person name="Wei M.H."/>
            <person name="Ibegwam C."/>
            <person name="Jalali M."/>
            <person name="Kalush F."/>
            <person name="Karpen G.H."/>
            <person name="Ke Z."/>
            <person name="Kennison J.A."/>
            <person name="Ketchum K.A."/>
            <person name="Kimmel B.E."/>
            <person name="Kodira C.D."/>
            <person name="Kraft C."/>
            <person name="Kravitz S."/>
            <person name="Kulp D."/>
            <person name="Lai Z."/>
            <person name="Lasko P."/>
            <person name="Lei Y."/>
            <person name="Levitsky A.A."/>
            <person name="Li J."/>
            <person name="Li Z."/>
            <person name="Liang Y."/>
            <person name="Lin X."/>
            <person name="Liu X."/>
            <person name="Mattei B."/>
            <person name="McIntosh T.C."/>
            <person name="McLeod M.P."/>
            <person name="McPherson D."/>
            <person name="Merkulov G."/>
            <person name="Milshina N.V."/>
            <person name="Mobarry C."/>
            <person name="Morris J."/>
            <person name="Moshrefi A."/>
            <person name="Mount S.M."/>
            <person name="Moy M."/>
            <person name="Murphy B."/>
            <person name="Murphy L."/>
            <person name="Muzny D.M."/>
            <person name="Nelson D.L."/>
            <person name="Nelson D.R."/>
            <person name="Nelson K.A."/>
            <person name="Nixon K."/>
            <person name="Nusskern D.R."/>
            <person name="Pacleb J.M."/>
            <person name="Palazzolo M."/>
            <person name="Pittman G.S."/>
            <person name="Pan S."/>
            <person name="Pollard J."/>
            <person name="Puri V."/>
            <person name="Reese M.G."/>
            <person name="Reinert K."/>
            <person name="Remington K."/>
            <person name="Saunders R.D."/>
            <person name="Scheeler F."/>
            <person name="Shen H."/>
            <person name="Shue B.C."/>
            <person name="Siden-Kiamos I."/>
            <person name="Simpson M."/>
            <person name="Skupski M.P."/>
            <person name="Smith T."/>
            <person name="Spier E."/>
            <person name="Spradling A.C."/>
            <person name="Stapleton M."/>
            <person name="Strong R."/>
            <person name="Sun E."/>
            <person name="Svirskas R."/>
            <person name="Tector C."/>
            <person name="Turner R."/>
            <person name="Venter E."/>
            <person name="Wang A.H."/>
            <person name="Wang X."/>
            <person name="Wang Z.Y."/>
            <person name="Wassarman D.A."/>
            <person name="Weinstock G.M."/>
            <person name="Weissenbach J."/>
            <person name="Williams S.M."/>
            <person name="WoodageT"/>
            <person name="Worley K.C."/>
            <person name="Wu D."/>
            <person name="Yang S."/>
            <person name="Yao Q.A."/>
            <person name="Ye J."/>
            <person name="Yeh R.F."/>
            <person name="Zaveri J.S."/>
            <person name="Zhan M."/>
            <person name="Zhang G."/>
            <person name="Zhao Q."/>
            <person name="Zheng L."/>
            <person name="Zheng X.H."/>
            <person name="Zhong F.N."/>
            <person name="Zhong W."/>
            <person name="Zhou X."/>
            <person name="Zhu S."/>
            <person name="Zhu X."/>
            <person name="Smith H.O."/>
            <person name="Gibbs R.A."/>
            <person name="Myers E.W."/>
            <person name="Rubin G.M."/>
            <person name="Venter J.C."/>
        </authorList>
    </citation>
    <scope>NUCLEOTIDE SEQUENCE [LARGE SCALE GENOMIC DNA]</scope>
    <source>
        <strain evidence="9">Berkeley</strain>
    </source>
</reference>
<reference evidence="7 9" key="7">
    <citation type="journal article" date="2007" name="Science">
        <title>The Release 5.1 annotation of Drosophila melanogaster heterochromatin.</title>
        <authorList>
            <person name="Smith C.D."/>
            <person name="Shu S."/>
            <person name="Mungall C.J."/>
            <person name="Karpen G.H."/>
        </authorList>
    </citation>
    <scope>NUCLEOTIDE SEQUENCE [LARGE SCALE GENOMIC DNA]</scope>
    <source>
        <strain evidence="9">Berkeley</strain>
    </source>
</reference>
<dbReference type="FlyBase" id="FBgn0261848">
    <property type="gene designation" value="CG42780"/>
</dbReference>
<proteinExistence type="inferred from homology"/>
<dbReference type="RefSeq" id="NP_001284979.1">
    <property type="nucleotide sequence ID" value="NM_001298050.1"/>
</dbReference>
<organism evidence="7 9">
    <name type="scientific">Drosophila melanogaster</name>
    <name type="common">Fruit fly</name>
    <dbReference type="NCBI Taxonomy" id="7227"/>
    <lineage>
        <taxon>Eukaryota</taxon>
        <taxon>Metazoa</taxon>
        <taxon>Ecdysozoa</taxon>
        <taxon>Arthropoda</taxon>
        <taxon>Hexapoda</taxon>
        <taxon>Insecta</taxon>
        <taxon>Pterygota</taxon>
        <taxon>Neoptera</taxon>
        <taxon>Endopterygota</taxon>
        <taxon>Diptera</taxon>
        <taxon>Brachycera</taxon>
        <taxon>Muscomorpha</taxon>
        <taxon>Ephydroidea</taxon>
        <taxon>Drosophilidae</taxon>
        <taxon>Drosophila</taxon>
        <taxon>Sophophora</taxon>
    </lineage>
</organism>
<evidence type="ECO:0000259" key="6">
    <source>
        <dbReference type="SMART" id="SM00198"/>
    </source>
</evidence>
<feature type="domain" description="SCP" evidence="6">
    <location>
        <begin position="60"/>
        <end position="225"/>
    </location>
</feature>
<evidence type="ECO:0000256" key="2">
    <source>
        <dbReference type="ARBA" id="ARBA00009923"/>
    </source>
</evidence>
<dbReference type="Pfam" id="PF00188">
    <property type="entry name" value="CAP"/>
    <property type="match status" value="1"/>
</dbReference>
<feature type="signal peptide" evidence="5">
    <location>
        <begin position="1"/>
        <end position="19"/>
    </location>
</feature>
<dbReference type="Proteomes" id="UP000000803">
    <property type="component" value="Chromosome X"/>
</dbReference>
<evidence type="ECO:0000256" key="1">
    <source>
        <dbReference type="ARBA" id="ARBA00004613"/>
    </source>
</evidence>
<keyword evidence="9" id="KW-1185">Reference proteome</keyword>
<name>X2JAR4_DROME</name>
<dbReference type="InterPro" id="IPR014044">
    <property type="entry name" value="CAP_dom"/>
</dbReference>
<reference evidence="7 9" key="8">
    <citation type="journal article" date="2007" name="Science">
        <title>Sequence finishing and mapping of Drosophila melanogaster heterochromatin.</title>
        <authorList>
            <person name="Hoskins R.A."/>
            <person name="Carlson J.W."/>
            <person name="Kennedy C."/>
            <person name="Acevedo D."/>
            <person name="Evans-Holm M."/>
            <person name="Frise E."/>
            <person name="Wan K.H."/>
            <person name="Park S."/>
            <person name="Mendez-Lago M."/>
            <person name="Rossi F."/>
            <person name="Villasante A."/>
            <person name="Dimitri P."/>
            <person name="Karpen G.H."/>
            <person name="Celniker S.E."/>
        </authorList>
    </citation>
    <scope>NUCLEOTIDE SEQUENCE [LARGE SCALE GENOMIC DNA]</scope>
    <source>
        <strain evidence="9">Berkeley</strain>
    </source>
</reference>
<protein>
    <submittedName>
        <fullName evidence="7">Uncharacterized protein, isoform B</fullName>
    </submittedName>
</protein>
<dbReference type="FunCoup" id="X2JAR4">
    <property type="interactions" value="31"/>
</dbReference>
<dbReference type="Bgee" id="FBgn0261848">
    <property type="expression patterns" value="Expressed in digestive system element and 5 other cell types or tissues"/>
</dbReference>
<dbReference type="InParanoid" id="X2JAR4"/>
<reference evidence="7 9" key="11">
    <citation type="journal article" date="2015" name="Genome Res.">
        <title>The Release 6 reference sequence of the Drosophila melanogaster genome.</title>
        <authorList>
            <person name="Hoskins R.A."/>
            <person name="Carlson J.W."/>
            <person name="Wan K.H."/>
            <person name="Park S."/>
            <person name="Mendez I."/>
            <person name="Galle S.E."/>
            <person name="Booth B.W."/>
            <person name="Pfeiffer B.D."/>
            <person name="George R.A."/>
            <person name="Svirskas R."/>
            <person name="Krzywinski M."/>
            <person name="Schein J."/>
            <person name="Accardo M.C."/>
            <person name="Damia E."/>
            <person name="Messina G."/>
            <person name="Mendez-Lago M."/>
            <person name="de Pablos B."/>
            <person name="Demakova O.V."/>
            <person name="Andreyeva E.N."/>
            <person name="Boldyreva L.V."/>
            <person name="Marra M."/>
            <person name="Carvalho A.B."/>
            <person name="Dimitri P."/>
            <person name="Villasante A."/>
            <person name="Zhimulev I.F."/>
            <person name="Rubin G.M."/>
            <person name="Karpen G.H."/>
            <person name="Celniker S.E."/>
        </authorList>
    </citation>
    <scope>NUCLEOTIDE SEQUENCE [LARGE SCALE GENOMIC DNA]</scope>
    <source>
        <strain evidence="9">Berkeley</strain>
    </source>
</reference>
<keyword evidence="3" id="KW-0964">Secreted</keyword>
<reference evidence="7 9" key="4">
    <citation type="journal article" date="2002" name="Genome Biol.">
        <title>The transposable elements of the Drosophila melanogaster euchromatin: a genomics perspective.</title>
        <authorList>
            <person name="Kaminker J.S."/>
            <person name="Bergman C.M."/>
            <person name="Kronmiller B."/>
            <person name="Carlson J."/>
            <person name="Svirskas R."/>
            <person name="Patel S."/>
            <person name="Frise E."/>
            <person name="Wheeler D.A."/>
            <person name="Lewis S.E."/>
            <person name="Rubin G.M."/>
            <person name="Ashburner M."/>
            <person name="Celniker S.E."/>
        </authorList>
    </citation>
    <scope>NUCLEOTIDE SEQUENCE [LARGE SCALE GENOMIC DNA]</scope>
    <source>
        <strain evidence="9">Berkeley</strain>
    </source>
</reference>
<dbReference type="InterPro" id="IPR034763">
    <property type="entry name" value="P14a_insect"/>
</dbReference>
<dbReference type="SMR" id="X2JAR4"/>